<feature type="domain" description="Glycosyl transferase family 1" evidence="1">
    <location>
        <begin position="210"/>
        <end position="361"/>
    </location>
</feature>
<dbReference type="SUPFAM" id="SSF53756">
    <property type="entry name" value="UDP-Glycosyltransferase/glycogen phosphorylase"/>
    <property type="match status" value="1"/>
</dbReference>
<dbReference type="Pfam" id="PF00534">
    <property type="entry name" value="Glycos_transf_1"/>
    <property type="match status" value="1"/>
</dbReference>
<dbReference type="PANTHER" id="PTHR12526:SF630">
    <property type="entry name" value="GLYCOSYLTRANSFERASE"/>
    <property type="match status" value="1"/>
</dbReference>
<gene>
    <name evidence="3" type="ORF">EJ995_06425</name>
</gene>
<organism evidence="3 4">
    <name type="scientific">Nonlabens ponticola</name>
    <dbReference type="NCBI Taxonomy" id="2496866"/>
    <lineage>
        <taxon>Bacteria</taxon>
        <taxon>Pseudomonadati</taxon>
        <taxon>Bacteroidota</taxon>
        <taxon>Flavobacteriia</taxon>
        <taxon>Flavobacteriales</taxon>
        <taxon>Flavobacteriaceae</taxon>
        <taxon>Nonlabens</taxon>
    </lineage>
</organism>
<evidence type="ECO:0000313" key="3">
    <source>
        <dbReference type="EMBL" id="AZQ43881.1"/>
    </source>
</evidence>
<dbReference type="RefSeq" id="WP_126446761.1">
    <property type="nucleotide sequence ID" value="NZ_CP034549.1"/>
</dbReference>
<keyword evidence="3" id="KW-0808">Transferase</keyword>
<dbReference type="KEGG" id="noj:EJ995_06425"/>
<sequence length="386" mass="43413">MPHVAKIGDVHARARNRAIKEHRRRNDCILPSRMRIVQLIDSLHPGGAERMAVNIANELAGRGIASHLIATREEGILKDTLSPKVSYLHANRQGKVGMNGIMRMRAFLKEQKITHIHAHSSSYLVGGILKLLLPEVKLIWHDHYGARVNSKASDYRGLRFLSRRFNSIIAVSEPLKKWSQRELNCDQVFYFANFVQSNDLKGNYRKTESDEVVKIVCLANLRPDKDHENLIRAFKICVESNQNIELSLIGKVANDDYSNKIEELINELDLNERIVIHGEQNNIQQLLHAYDIAILSSRSEGLPIALLEYGAAALPVVCTDVGQCKDVLNDCGIIVPSENSEALSVGLMTLVDNPDLRKTLAHQFIAQVLSNHGSDSYIRQLLPLYQ</sequence>
<protein>
    <submittedName>
        <fullName evidence="3">Glycosyltransferase</fullName>
    </submittedName>
</protein>
<evidence type="ECO:0000259" key="1">
    <source>
        <dbReference type="Pfam" id="PF00534"/>
    </source>
</evidence>
<feature type="domain" description="Glycosyltransferase subfamily 4-like N-terminal" evidence="2">
    <location>
        <begin position="45"/>
        <end position="186"/>
    </location>
</feature>
<evidence type="ECO:0000259" key="2">
    <source>
        <dbReference type="Pfam" id="PF13439"/>
    </source>
</evidence>
<dbReference type="GO" id="GO:0016757">
    <property type="term" value="F:glycosyltransferase activity"/>
    <property type="evidence" value="ECO:0007669"/>
    <property type="project" value="InterPro"/>
</dbReference>
<dbReference type="OrthoDB" id="823685at2"/>
<name>A0A3S9MXB1_9FLAO</name>
<accession>A0A3S9MXB1</accession>
<proteinExistence type="predicted"/>
<dbReference type="InterPro" id="IPR028098">
    <property type="entry name" value="Glyco_trans_4-like_N"/>
</dbReference>
<evidence type="ECO:0000313" key="4">
    <source>
        <dbReference type="Proteomes" id="UP000279600"/>
    </source>
</evidence>
<dbReference type="Gene3D" id="3.40.50.2000">
    <property type="entry name" value="Glycogen Phosphorylase B"/>
    <property type="match status" value="2"/>
</dbReference>
<dbReference type="InterPro" id="IPR001296">
    <property type="entry name" value="Glyco_trans_1"/>
</dbReference>
<dbReference type="Proteomes" id="UP000279600">
    <property type="component" value="Chromosome"/>
</dbReference>
<dbReference type="EMBL" id="CP034549">
    <property type="protein sequence ID" value="AZQ43881.1"/>
    <property type="molecule type" value="Genomic_DNA"/>
</dbReference>
<dbReference type="PANTHER" id="PTHR12526">
    <property type="entry name" value="GLYCOSYLTRANSFERASE"/>
    <property type="match status" value="1"/>
</dbReference>
<keyword evidence="4" id="KW-1185">Reference proteome</keyword>
<dbReference type="AlphaFoldDB" id="A0A3S9MXB1"/>
<dbReference type="Pfam" id="PF13439">
    <property type="entry name" value="Glyco_transf_4"/>
    <property type="match status" value="1"/>
</dbReference>
<reference evidence="3 4" key="1">
    <citation type="submission" date="2018-12" db="EMBL/GenBank/DDBJ databases">
        <title>Complete genome of Nonlabens sp. MJ115.</title>
        <authorList>
            <person name="Choi H.S."/>
            <person name="Jung J."/>
        </authorList>
    </citation>
    <scope>NUCLEOTIDE SEQUENCE [LARGE SCALE GENOMIC DNA]</scope>
    <source>
        <strain evidence="3 4">MJ115</strain>
    </source>
</reference>